<dbReference type="InterPro" id="IPR028889">
    <property type="entry name" value="USP"/>
</dbReference>
<dbReference type="InterPro" id="IPR029071">
    <property type="entry name" value="Ubiquitin-like_domsf"/>
</dbReference>
<dbReference type="STRING" id="6526.A0A2C9JQZ6"/>
<dbReference type="GO" id="GO:0016579">
    <property type="term" value="P:protein deubiquitination"/>
    <property type="evidence" value="ECO:0007669"/>
    <property type="project" value="InterPro"/>
</dbReference>
<reference evidence="10" key="1">
    <citation type="submission" date="2020-05" db="UniProtKB">
        <authorList>
            <consortium name="EnsemblMetazoa"/>
        </authorList>
    </citation>
    <scope>IDENTIFICATION</scope>
    <source>
        <strain evidence="10">BB02</strain>
    </source>
</reference>
<keyword evidence="4 7" id="KW-0833">Ubl conjugation pathway</keyword>
<evidence type="ECO:0000256" key="4">
    <source>
        <dbReference type="ARBA" id="ARBA00022786"/>
    </source>
</evidence>
<evidence type="ECO:0000256" key="1">
    <source>
        <dbReference type="ARBA" id="ARBA00000707"/>
    </source>
</evidence>
<dbReference type="PROSITE" id="PS00972">
    <property type="entry name" value="USP_1"/>
    <property type="match status" value="1"/>
</dbReference>
<dbReference type="KEGG" id="bgt:106064343"/>
<dbReference type="EC" id="3.4.19.12" evidence="7"/>
<evidence type="ECO:0000313" key="10">
    <source>
        <dbReference type="EnsemblMetazoa" id="BGLB006602-PB"/>
    </source>
</evidence>
<evidence type="ECO:0000256" key="6">
    <source>
        <dbReference type="ARBA" id="ARBA00022807"/>
    </source>
</evidence>
<protein>
    <recommendedName>
        <fullName evidence="7">Ubiquitin carboxyl-terminal hydrolase</fullName>
        <ecNumber evidence="7">3.4.19.12</ecNumber>
    </recommendedName>
</protein>
<feature type="domain" description="Ubiquitin-like" evidence="8">
    <location>
        <begin position="5"/>
        <end position="58"/>
    </location>
</feature>
<keyword evidence="6 7" id="KW-0788">Thiol protease</keyword>
<dbReference type="PROSITE" id="PS50235">
    <property type="entry name" value="USP_3"/>
    <property type="match status" value="1"/>
</dbReference>
<feature type="domain" description="USP" evidence="9">
    <location>
        <begin position="108"/>
        <end position="483"/>
    </location>
</feature>
<dbReference type="PANTHER" id="PTHR43982">
    <property type="entry name" value="UBIQUITIN CARBOXYL-TERMINAL HYDROLASE"/>
    <property type="match status" value="1"/>
</dbReference>
<evidence type="ECO:0000256" key="2">
    <source>
        <dbReference type="ARBA" id="ARBA00008739"/>
    </source>
</evidence>
<dbReference type="Gene3D" id="3.90.70.10">
    <property type="entry name" value="Cysteine proteinases"/>
    <property type="match status" value="1"/>
</dbReference>
<dbReference type="PANTHER" id="PTHR43982:SF1">
    <property type="entry name" value="UBIQUITIN CARBOXYL-TERMINAL HYDROLASE 14"/>
    <property type="match status" value="1"/>
</dbReference>
<dbReference type="AlphaFoldDB" id="A0A2C9JQZ6"/>
<dbReference type="InterPro" id="IPR000626">
    <property type="entry name" value="Ubiquitin-like_dom"/>
</dbReference>
<dbReference type="SUPFAM" id="SSF54236">
    <property type="entry name" value="Ubiquitin-like"/>
    <property type="match status" value="1"/>
</dbReference>
<dbReference type="OrthoDB" id="333239at2759"/>
<dbReference type="EnsemblMetazoa" id="BGLB006602-RB">
    <property type="protein sequence ID" value="BGLB006602-PB"/>
    <property type="gene ID" value="BGLB006602"/>
</dbReference>
<dbReference type="GO" id="GO:0004843">
    <property type="term" value="F:cysteine-type deubiquitinase activity"/>
    <property type="evidence" value="ECO:0007669"/>
    <property type="project" value="UniProtKB-UniRule"/>
</dbReference>
<dbReference type="FunFam" id="3.90.70.10:FF:000032">
    <property type="entry name" value="Ubiquitin carboxyl-terminal hydrolase 14"/>
    <property type="match status" value="1"/>
</dbReference>
<dbReference type="PROSITE" id="PS50053">
    <property type="entry name" value="UBIQUITIN_2"/>
    <property type="match status" value="1"/>
</dbReference>
<dbReference type="InterPro" id="IPR001394">
    <property type="entry name" value="Peptidase_C19_UCH"/>
</dbReference>
<dbReference type="GO" id="GO:0061136">
    <property type="term" value="P:regulation of proteasomal protein catabolic process"/>
    <property type="evidence" value="ECO:0007669"/>
    <property type="project" value="TreeGrafter"/>
</dbReference>
<dbReference type="Pfam" id="PF00443">
    <property type="entry name" value="UCH"/>
    <property type="match status" value="1"/>
</dbReference>
<dbReference type="InterPro" id="IPR044635">
    <property type="entry name" value="UBP14-like"/>
</dbReference>
<dbReference type="Proteomes" id="UP000076420">
    <property type="component" value="Unassembled WGS sequence"/>
</dbReference>
<comment type="catalytic activity">
    <reaction evidence="1 7">
        <text>Thiol-dependent hydrolysis of ester, thioester, amide, peptide and isopeptide bonds formed by the C-terminal Gly of ubiquitin (a 76-residue protein attached to proteins as an intracellular targeting signal).</text>
        <dbReference type="EC" id="3.4.19.12"/>
    </reaction>
</comment>
<dbReference type="SUPFAM" id="SSF54001">
    <property type="entry name" value="Cysteine proteinases"/>
    <property type="match status" value="1"/>
</dbReference>
<gene>
    <name evidence="10" type="primary">106064343</name>
</gene>
<organism evidence="10 11">
    <name type="scientific">Biomphalaria glabrata</name>
    <name type="common">Bloodfluke planorb</name>
    <name type="synonym">Freshwater snail</name>
    <dbReference type="NCBI Taxonomy" id="6526"/>
    <lineage>
        <taxon>Eukaryota</taxon>
        <taxon>Metazoa</taxon>
        <taxon>Spiralia</taxon>
        <taxon>Lophotrochozoa</taxon>
        <taxon>Mollusca</taxon>
        <taxon>Gastropoda</taxon>
        <taxon>Heterobranchia</taxon>
        <taxon>Euthyneura</taxon>
        <taxon>Panpulmonata</taxon>
        <taxon>Hygrophila</taxon>
        <taxon>Lymnaeoidea</taxon>
        <taxon>Planorbidae</taxon>
        <taxon>Biomphalaria</taxon>
    </lineage>
</organism>
<proteinExistence type="inferred from homology"/>
<dbReference type="VEuPathDB" id="VectorBase:BGLAX_043360"/>
<dbReference type="SMART" id="SM00213">
    <property type="entry name" value="UBQ"/>
    <property type="match status" value="1"/>
</dbReference>
<dbReference type="InterPro" id="IPR018200">
    <property type="entry name" value="USP_CS"/>
</dbReference>
<comment type="similarity">
    <text evidence="2">Belongs to the peptidase C19 family. USP14/UBP6 subfamily.</text>
</comment>
<evidence type="ECO:0000256" key="5">
    <source>
        <dbReference type="ARBA" id="ARBA00022801"/>
    </source>
</evidence>
<sequence>MYIFLTVHVKWGKEKFSDVECNTDESPELFKAQLFALSGVHPTRQKVMITGAILKDDEWGPVRSKIKDGVTLLMMGTAEELPQAPADKPVFVEDMNEQQLASAMDVPSGLTNLGNTCYMNATVQCLRAVPELKDALKRFTGSLTVTGAISPADSITAALRDLYVSMDRTSAPIPPIIFLQILHMAYPRFAEKGENGGYQQQDANECWTEIIRSLQQKLKPVTEPSPSASFSEASAGIGFIDQYFGGEFETSMKCNEAPEEGEVRGIEKFLQLSCFIEKEVKYMHTGLQSRLEETLTKNSPTLGRDAVYTKSSKISRLPGYLTIQFVRFFYKEKQSTNAKILKDIKFPLSLDVFDLCTPSLQQKLIPIRERFKALEDKKVQEAQSGKGKTLTSKDVQKVIKTEPYWFPDDVGSNNSGYYELSAVLTHKGRSSSSGHYVAWVRRRGDEWLMFDDDRVSPVMSEDILKLSGGGDWHCAYVLLYSPRLMEVEENSQS</sequence>
<dbReference type="VEuPathDB" id="VectorBase:BGLB006602"/>
<name>A0A2C9JQZ6_BIOGL</name>
<dbReference type="CDD" id="cd02657">
    <property type="entry name" value="Peptidase_C19A"/>
    <property type="match status" value="1"/>
</dbReference>
<evidence type="ECO:0000256" key="3">
    <source>
        <dbReference type="ARBA" id="ARBA00022670"/>
    </source>
</evidence>
<dbReference type="GO" id="GO:0070628">
    <property type="term" value="F:proteasome binding"/>
    <property type="evidence" value="ECO:0007669"/>
    <property type="project" value="TreeGrafter"/>
</dbReference>
<accession>A0A2C9JQZ6</accession>
<dbReference type="CDD" id="cd16104">
    <property type="entry name" value="Ubl_USP14_like"/>
    <property type="match status" value="1"/>
</dbReference>
<dbReference type="PROSITE" id="PS00973">
    <property type="entry name" value="USP_2"/>
    <property type="match status" value="1"/>
</dbReference>
<evidence type="ECO:0000259" key="8">
    <source>
        <dbReference type="PROSITE" id="PS50053"/>
    </source>
</evidence>
<dbReference type="InterPro" id="IPR038765">
    <property type="entry name" value="Papain-like_cys_pep_sf"/>
</dbReference>
<dbReference type="Gene3D" id="3.10.20.90">
    <property type="entry name" value="Phosphatidylinositol 3-kinase Catalytic Subunit, Chain A, domain 1"/>
    <property type="match status" value="1"/>
</dbReference>
<dbReference type="GO" id="GO:0043161">
    <property type="term" value="P:proteasome-mediated ubiquitin-dependent protein catabolic process"/>
    <property type="evidence" value="ECO:0007669"/>
    <property type="project" value="InterPro"/>
</dbReference>
<evidence type="ECO:0000259" key="9">
    <source>
        <dbReference type="PROSITE" id="PS50235"/>
    </source>
</evidence>
<keyword evidence="5 7" id="KW-0378">Hydrolase</keyword>
<evidence type="ECO:0000313" key="11">
    <source>
        <dbReference type="Proteomes" id="UP000076420"/>
    </source>
</evidence>
<evidence type="ECO:0000256" key="7">
    <source>
        <dbReference type="RuleBase" id="RU366025"/>
    </source>
</evidence>
<keyword evidence="3 7" id="KW-0645">Protease</keyword>